<evidence type="ECO:0000313" key="2">
    <source>
        <dbReference type="EMBL" id="ADE19833.1"/>
    </source>
</evidence>
<dbReference type="GO" id="GO:0005524">
    <property type="term" value="F:ATP binding"/>
    <property type="evidence" value="ECO:0007669"/>
    <property type="project" value="InterPro"/>
</dbReference>
<dbReference type="InterPro" id="IPR011009">
    <property type="entry name" value="Kinase-like_dom_sf"/>
</dbReference>
<dbReference type="eggNOG" id="COG0510">
    <property type="taxonomic scope" value="Bacteria"/>
</dbReference>
<accession>D5E5R6</accession>
<keyword evidence="3" id="KW-1185">Reference proteome</keyword>
<dbReference type="OrthoDB" id="396476at2"/>
<dbReference type="KEGG" id="mcd:MCRO_0484"/>
<organism evidence="2 3">
    <name type="scientific">Mycoplasma crocodyli (strain ATCC 51981 / MP145)</name>
    <dbReference type="NCBI Taxonomy" id="512564"/>
    <lineage>
        <taxon>Bacteria</taxon>
        <taxon>Bacillati</taxon>
        <taxon>Mycoplasmatota</taxon>
        <taxon>Mollicutes</taxon>
        <taxon>Mycoplasmataceae</taxon>
        <taxon>Mycoplasma</taxon>
    </lineage>
</organism>
<dbReference type="RefSeq" id="WP_013054609.1">
    <property type="nucleotide sequence ID" value="NC_014014.1"/>
</dbReference>
<sequence length="544" mass="65435">MIKNNKIDNENYWNFSHLFPKDILENIWDVEFLSYGYHNISFKAKYQNSKVIIRVPFKSFKLEKLLENEEKYNVTFVGSAQDDYLVNHKNEGNFYKQSYDLIYYKNGVYIKKFIEGSTLETIDFSKQENDWIKEKVIKKLKEFHSKKLENIDNFDWFTYRSDDPKFKELVEKYKDDELNLIHGDLAAKNIILDKNNNIHFIDYEWVRYGNRAFDIISLKNLLKLTNIQLSKEFGIEMEVLKDFEYLKKIFDKDAYKKVYDKLNEYNTTSLSKYKRVYKLGQYLFKVLRESDRYTFDTTLIESYNLTPIIYYRDKNYEISEFIYKKQFGRYVDMTTPVWNAVLKLSQIRVKSLEGVKFDELPVVIYINNYYKDKPKKRLIAFILNQVRLHTNLTHLVHYDIKYGNHIYTENKKVKFVDFTYASIGDISYNYANIASSLRNHSYDQASIKKLTDEMKETFTNISYMACLVLSSLFNYVKTKTLEPKNKKFTSMYFQLMIFGLEQIRDFQMQSALKLKEETGDELYSLYVKHQWSKFNWDDLRKKAI</sequence>
<keyword evidence="2" id="KW-0808">Transferase</keyword>
<dbReference type="InterPro" id="IPR002575">
    <property type="entry name" value="Aminoglycoside_PTrfase"/>
</dbReference>
<reference evidence="3" key="1">
    <citation type="submission" date="2010-03" db="EMBL/GenBank/DDBJ databases">
        <title>The complete genome of Mycoplasma crocodyli MP145.</title>
        <authorList>
            <person name="Glass J.I."/>
            <person name="Durkin A.S."/>
            <person name="Hostetler J."/>
            <person name="Jackson J."/>
            <person name="Johnson J."/>
            <person name="May M.A."/>
            <person name="Paralanov V."/>
            <person name="Radune D."/>
            <person name="Szczypinski B."/>
            <person name="Brown D.R."/>
        </authorList>
    </citation>
    <scope>NUCLEOTIDE SEQUENCE [LARGE SCALE GENOMIC DNA]</scope>
    <source>
        <strain evidence="3">ATCC 51981 / MP145</strain>
    </source>
</reference>
<keyword evidence="2" id="KW-0418">Kinase</keyword>
<protein>
    <submittedName>
        <fullName evidence="2">Choline/ethanolamine kinase</fullName>
    </submittedName>
</protein>
<gene>
    <name evidence="2" type="ordered locus">MCRO_0484</name>
</gene>
<name>D5E5R6_MYCCM</name>
<evidence type="ECO:0000313" key="3">
    <source>
        <dbReference type="Proteomes" id="UP000001845"/>
    </source>
</evidence>
<dbReference type="InterPro" id="IPR000719">
    <property type="entry name" value="Prot_kinase_dom"/>
</dbReference>
<dbReference type="GO" id="GO:0005737">
    <property type="term" value="C:cytoplasm"/>
    <property type="evidence" value="ECO:0007669"/>
    <property type="project" value="TreeGrafter"/>
</dbReference>
<proteinExistence type="predicted"/>
<dbReference type="GO" id="GO:0004672">
    <property type="term" value="F:protein kinase activity"/>
    <property type="evidence" value="ECO:0007669"/>
    <property type="project" value="InterPro"/>
</dbReference>
<dbReference type="GO" id="GO:0004305">
    <property type="term" value="F:ethanolamine kinase activity"/>
    <property type="evidence" value="ECO:0007669"/>
    <property type="project" value="TreeGrafter"/>
</dbReference>
<dbReference type="PROSITE" id="PS50011">
    <property type="entry name" value="PROTEIN_KINASE_DOM"/>
    <property type="match status" value="1"/>
</dbReference>
<dbReference type="InterPro" id="IPR008266">
    <property type="entry name" value="Tyr_kinase_AS"/>
</dbReference>
<dbReference type="Proteomes" id="UP000001845">
    <property type="component" value="Chromosome"/>
</dbReference>
<dbReference type="PANTHER" id="PTHR22603">
    <property type="entry name" value="CHOLINE/ETHANOALAMINE KINASE"/>
    <property type="match status" value="1"/>
</dbReference>
<dbReference type="HOGENOM" id="CLU_500393_0_0_14"/>
<feature type="domain" description="Protein kinase" evidence="1">
    <location>
        <begin position="27"/>
        <end position="392"/>
    </location>
</feature>
<dbReference type="PANTHER" id="PTHR22603:SF66">
    <property type="entry name" value="ETHANOLAMINE KINASE"/>
    <property type="match status" value="1"/>
</dbReference>
<dbReference type="EMBL" id="CP001991">
    <property type="protein sequence ID" value="ADE19833.1"/>
    <property type="molecule type" value="Genomic_DNA"/>
</dbReference>
<reference evidence="2 3" key="3">
    <citation type="journal article" date="2011" name="J. Bacteriol.">
        <title>Genome sequences of Mycoplasma alligatoris A21JP2T and Mycoplasma crocodyli MP145T.</title>
        <authorList>
            <person name="Brown D.R."/>
            <person name="Farmerie W.G."/>
            <person name="May M."/>
            <person name="Benders G.A."/>
            <person name="Durkin A.S."/>
            <person name="Hlavinka K."/>
            <person name="Hostetler J."/>
            <person name="Jackson J."/>
            <person name="Johnson J."/>
            <person name="Miller R.H."/>
            <person name="Paralanov V."/>
            <person name="Radune D."/>
            <person name="Szczypinski B."/>
            <person name="Glass J.I."/>
        </authorList>
    </citation>
    <scope>NUCLEOTIDE SEQUENCE [LARGE SCALE GENOMIC DNA]</scope>
    <source>
        <strain evidence="3">ATCC 51981 / MP145</strain>
    </source>
</reference>
<dbReference type="Gene3D" id="3.90.1200.10">
    <property type="match status" value="2"/>
</dbReference>
<dbReference type="SUPFAM" id="SSF56112">
    <property type="entry name" value="Protein kinase-like (PK-like)"/>
    <property type="match status" value="2"/>
</dbReference>
<reference key="2">
    <citation type="submission" date="2010-03" db="EMBL/GenBank/DDBJ databases">
        <authorList>
            <person name="Ma Z."/>
            <person name="Wang X."/>
            <person name="Liu H."/>
        </authorList>
    </citation>
    <scope>NUCLEOTIDE SEQUENCE</scope>
    <source>
        <strain>MP145</strain>
    </source>
</reference>
<dbReference type="AlphaFoldDB" id="D5E5R6"/>
<dbReference type="GO" id="GO:0006646">
    <property type="term" value="P:phosphatidylethanolamine biosynthetic process"/>
    <property type="evidence" value="ECO:0007669"/>
    <property type="project" value="TreeGrafter"/>
</dbReference>
<dbReference type="PROSITE" id="PS00109">
    <property type="entry name" value="PROTEIN_KINASE_TYR"/>
    <property type="match status" value="1"/>
</dbReference>
<dbReference type="STRING" id="512564.MCRO_0484"/>
<dbReference type="Pfam" id="PF01636">
    <property type="entry name" value="APH"/>
    <property type="match status" value="1"/>
</dbReference>
<evidence type="ECO:0000259" key="1">
    <source>
        <dbReference type="PROSITE" id="PS50011"/>
    </source>
</evidence>